<dbReference type="RefSeq" id="WP_120812411.1">
    <property type="nucleotide sequence ID" value="NZ_JAQQKY010000007.1"/>
</dbReference>
<evidence type="ECO:0000313" key="2">
    <source>
        <dbReference type="EMBL" id="MDC7691687.1"/>
    </source>
</evidence>
<organism evidence="3 4">
    <name type="scientific">Vogesella indigofera</name>
    <name type="common">Pseudomonas indigofera</name>
    <dbReference type="NCBI Taxonomy" id="45465"/>
    <lineage>
        <taxon>Bacteria</taxon>
        <taxon>Pseudomonadati</taxon>
        <taxon>Pseudomonadota</taxon>
        <taxon>Betaproteobacteria</taxon>
        <taxon>Neisseriales</taxon>
        <taxon>Chromobacteriaceae</taxon>
        <taxon>Vogesella</taxon>
    </lineage>
</organism>
<reference evidence="3 4" key="1">
    <citation type="submission" date="2018-10" db="EMBL/GenBank/DDBJ databases">
        <title>Genomic Encyclopedia of Type Strains, Phase IV (KMG-IV): sequencing the most valuable type-strain genomes for metagenomic binning, comparative biology and taxonomic classification.</title>
        <authorList>
            <person name="Goeker M."/>
        </authorList>
    </citation>
    <scope>NUCLEOTIDE SEQUENCE [LARGE SCALE GENOMIC DNA]</scope>
    <source>
        <strain evidence="3 4">DSM 3303</strain>
    </source>
</reference>
<name>A0A495AX52_VOGIN</name>
<feature type="transmembrane region" description="Helical" evidence="1">
    <location>
        <begin position="35"/>
        <end position="60"/>
    </location>
</feature>
<keyword evidence="1" id="KW-0472">Membrane</keyword>
<dbReference type="InterPro" id="IPR021313">
    <property type="entry name" value="DUF2909"/>
</dbReference>
<evidence type="ECO:0000313" key="3">
    <source>
        <dbReference type="EMBL" id="RKQ53306.1"/>
    </source>
</evidence>
<gene>
    <name evidence="3" type="ORF">C8E02_3241</name>
    <name evidence="2" type="ORF">PQU93_12975</name>
</gene>
<comment type="caution">
    <text evidence="3">The sequence shown here is derived from an EMBL/GenBank/DDBJ whole genome shotgun (WGS) entry which is preliminary data.</text>
</comment>
<reference evidence="2 5" key="2">
    <citation type="submission" date="2023-01" db="EMBL/GenBank/DDBJ databases">
        <title>Novel species of the genus Vogesella isolated from rivers.</title>
        <authorList>
            <person name="Lu H."/>
        </authorList>
    </citation>
    <scope>NUCLEOTIDE SEQUENCE [LARGE SCALE GENOMIC DNA]</scope>
    <source>
        <strain evidence="2 5">SH7W</strain>
    </source>
</reference>
<dbReference type="AlphaFoldDB" id="A0A495AX52"/>
<proteinExistence type="predicted"/>
<dbReference type="EMBL" id="RBID01000019">
    <property type="protein sequence ID" value="RKQ53306.1"/>
    <property type="molecule type" value="Genomic_DNA"/>
</dbReference>
<keyword evidence="1" id="KW-1133">Transmembrane helix</keyword>
<dbReference type="Proteomes" id="UP000279384">
    <property type="component" value="Unassembled WGS sequence"/>
</dbReference>
<keyword evidence="5" id="KW-1185">Reference proteome</keyword>
<dbReference type="Proteomes" id="UP001221566">
    <property type="component" value="Unassembled WGS sequence"/>
</dbReference>
<evidence type="ECO:0000313" key="4">
    <source>
        <dbReference type="Proteomes" id="UP000279384"/>
    </source>
</evidence>
<sequence length="64" mass="6958">MKIAAITLLLLIMLTLAFALRSVSRGNAPRQTVKALTLRVALSLGLFLLLMAGGMLGWWLPHGR</sequence>
<dbReference type="Pfam" id="PF11137">
    <property type="entry name" value="DUF2909"/>
    <property type="match status" value="1"/>
</dbReference>
<accession>A0A495AX52</accession>
<protein>
    <submittedName>
        <fullName evidence="2">DUF2909 family protein</fullName>
    </submittedName>
</protein>
<evidence type="ECO:0000256" key="1">
    <source>
        <dbReference type="SAM" id="Phobius"/>
    </source>
</evidence>
<evidence type="ECO:0000313" key="5">
    <source>
        <dbReference type="Proteomes" id="UP001221566"/>
    </source>
</evidence>
<dbReference type="EMBL" id="JAQQKY010000007">
    <property type="protein sequence ID" value="MDC7691687.1"/>
    <property type="molecule type" value="Genomic_DNA"/>
</dbReference>
<keyword evidence="1" id="KW-0812">Transmembrane</keyword>